<keyword evidence="5" id="KW-0998">Cell outer membrane</keyword>
<organism evidence="8 9">
    <name type="scientific">Bacteroides difficilis</name>
    <dbReference type="NCBI Taxonomy" id="2763021"/>
    <lineage>
        <taxon>Bacteria</taxon>
        <taxon>Pseudomonadati</taxon>
        <taxon>Bacteroidota</taxon>
        <taxon>Bacteroidia</taxon>
        <taxon>Bacteroidales</taxon>
        <taxon>Bacteroidaceae</taxon>
        <taxon>Bacteroides</taxon>
    </lineage>
</organism>
<dbReference type="InterPro" id="IPR011990">
    <property type="entry name" value="TPR-like_helical_dom_sf"/>
</dbReference>
<keyword evidence="4" id="KW-0472">Membrane</keyword>
<accession>A0ABR7C7N7</accession>
<gene>
    <name evidence="8" type="ORF">H8S67_03860</name>
</gene>
<dbReference type="PROSITE" id="PS51257">
    <property type="entry name" value="PROKAR_LIPOPROTEIN"/>
    <property type="match status" value="1"/>
</dbReference>
<feature type="domain" description="RagB/SusD" evidence="6">
    <location>
        <begin position="345"/>
        <end position="535"/>
    </location>
</feature>
<dbReference type="InterPro" id="IPR012944">
    <property type="entry name" value="SusD_RagB_dom"/>
</dbReference>
<evidence type="ECO:0000256" key="3">
    <source>
        <dbReference type="ARBA" id="ARBA00022729"/>
    </source>
</evidence>
<feature type="domain" description="SusD-like N-terminal" evidence="7">
    <location>
        <begin position="100"/>
        <end position="219"/>
    </location>
</feature>
<proteinExistence type="inferred from homology"/>
<comment type="subcellular location">
    <subcellularLocation>
        <location evidence="1">Cell outer membrane</location>
    </subcellularLocation>
</comment>
<name>A0ABR7C7N7_9BACE</name>
<dbReference type="InterPro" id="IPR033985">
    <property type="entry name" value="SusD-like_N"/>
</dbReference>
<dbReference type="Gene3D" id="1.25.40.390">
    <property type="match status" value="1"/>
</dbReference>
<keyword evidence="9" id="KW-1185">Reference proteome</keyword>
<comment type="similarity">
    <text evidence="2">Belongs to the SusD family.</text>
</comment>
<dbReference type="Pfam" id="PF14322">
    <property type="entry name" value="SusD-like_3"/>
    <property type="match status" value="1"/>
</dbReference>
<reference evidence="8 9" key="1">
    <citation type="submission" date="2020-08" db="EMBL/GenBank/DDBJ databases">
        <title>Genome public.</title>
        <authorList>
            <person name="Liu C."/>
            <person name="Sun Q."/>
        </authorList>
    </citation>
    <scope>NUCLEOTIDE SEQUENCE [LARGE SCALE GENOMIC DNA]</scope>
    <source>
        <strain evidence="8 9">M27</strain>
    </source>
</reference>
<comment type="caution">
    <text evidence="8">The sequence shown here is derived from an EMBL/GenBank/DDBJ whole genome shotgun (WGS) entry which is preliminary data.</text>
</comment>
<evidence type="ECO:0000259" key="6">
    <source>
        <dbReference type="Pfam" id="PF07980"/>
    </source>
</evidence>
<evidence type="ECO:0000313" key="9">
    <source>
        <dbReference type="Proteomes" id="UP000600600"/>
    </source>
</evidence>
<evidence type="ECO:0000259" key="7">
    <source>
        <dbReference type="Pfam" id="PF14322"/>
    </source>
</evidence>
<keyword evidence="3" id="KW-0732">Signal</keyword>
<evidence type="ECO:0000256" key="4">
    <source>
        <dbReference type="ARBA" id="ARBA00023136"/>
    </source>
</evidence>
<dbReference type="RefSeq" id="WP_186966459.1">
    <property type="nucleotide sequence ID" value="NZ_CP182814.1"/>
</dbReference>
<dbReference type="EMBL" id="JACOOE010000001">
    <property type="protein sequence ID" value="MBC5603805.1"/>
    <property type="molecule type" value="Genomic_DNA"/>
</dbReference>
<evidence type="ECO:0000256" key="2">
    <source>
        <dbReference type="ARBA" id="ARBA00006275"/>
    </source>
</evidence>
<protein>
    <submittedName>
        <fullName evidence="8">RagB/SusD family nutrient uptake outer membrane protein</fullName>
    </submittedName>
</protein>
<evidence type="ECO:0000256" key="1">
    <source>
        <dbReference type="ARBA" id="ARBA00004442"/>
    </source>
</evidence>
<dbReference type="Proteomes" id="UP000600600">
    <property type="component" value="Unassembled WGS sequence"/>
</dbReference>
<dbReference type="SUPFAM" id="SSF48452">
    <property type="entry name" value="TPR-like"/>
    <property type="match status" value="1"/>
</dbReference>
<evidence type="ECO:0000313" key="8">
    <source>
        <dbReference type="EMBL" id="MBC5603805.1"/>
    </source>
</evidence>
<sequence>MKKYILSIVLGLTTAMFTSCDDFLQVDASNQKETAKAFTTYDELRQATAYLYMRPWFGFHSTYLFSFGDARGNNIYGDNNNERGYAPFCLFTDKPNTPGLSNAWNSLYTVITQADYIINDYAPQGRQHFDESQANICEGEARFMRAAAYYYLASYWHDVPLIEDPVAYTQTVNVAPTRFEDVIRYGIRDLVYATEYLPVSDVDGRVTKYSAEGLLARYYVTLAAYARGGHCSQTTMDYYEASDNLDLAEKLYDLAKEAAGNVITGQSRYGLMEDYEQIFRVQNNNCKEVLFALQPLKGVDVYGMGNSNGQGLCSYSDLLNGFSAYNASYISYDCLRMMINSGGLSRLRANVLYPGQTYSYIGTHTAEGAWSAGYKSGQKLKGIETGKKTAFKKQIVGSPEDTNNIAINGNSGFSTPMLRMAEVYLLYVEACMGVNDELTDEEALSYYDDVKRRAYRLEMENDPEFKIKTYYLTRNDLMREYRMELFMEGLWWPILVRRSFYDMNWVTQFINNELFYTVTNDEGEEVRGDEWDSNRWYAYYYALNKTTLIPEFSSDSPRQSDGSKLAIRATHTPLAEGDYVHSDKSDDNVWAFPYPEAESTRDPLLKAAPIIYDFNK</sequence>
<dbReference type="Pfam" id="PF07980">
    <property type="entry name" value="SusD_RagB"/>
    <property type="match status" value="1"/>
</dbReference>
<evidence type="ECO:0000256" key="5">
    <source>
        <dbReference type="ARBA" id="ARBA00023237"/>
    </source>
</evidence>